<organism evidence="12 13">
    <name type="scientific">Aliikangiella marina</name>
    <dbReference type="NCBI Taxonomy" id="1712262"/>
    <lineage>
        <taxon>Bacteria</taxon>
        <taxon>Pseudomonadati</taxon>
        <taxon>Pseudomonadota</taxon>
        <taxon>Gammaproteobacteria</taxon>
        <taxon>Oceanospirillales</taxon>
        <taxon>Pleioneaceae</taxon>
        <taxon>Aliikangiella</taxon>
    </lineage>
</organism>
<dbReference type="Proteomes" id="UP000317839">
    <property type="component" value="Unassembled WGS sequence"/>
</dbReference>
<feature type="disulfide bond" evidence="8">
    <location>
        <begin position="151"/>
        <end position="158"/>
    </location>
</feature>
<feature type="binding site" evidence="7">
    <location>
        <position position="386"/>
    </location>
    <ligand>
        <name>Zn(2+)</name>
        <dbReference type="ChEBI" id="CHEBI:29105"/>
        <label>1</label>
        <note>catalytic</note>
    </ligand>
</feature>
<dbReference type="PROSITE" id="PS51257">
    <property type="entry name" value="PROKAR_LIPOPROTEIN"/>
    <property type="match status" value="1"/>
</dbReference>
<comment type="caution">
    <text evidence="12">The sequence shown here is derived from an EMBL/GenBank/DDBJ whole genome shotgun (WGS) entry which is preliminary data.</text>
</comment>
<evidence type="ECO:0000256" key="1">
    <source>
        <dbReference type="ARBA" id="ARBA00022729"/>
    </source>
</evidence>
<feature type="binding site" evidence="10">
    <location>
        <position position="411"/>
    </location>
    <ligand>
        <name>Zn(2+)</name>
        <dbReference type="ChEBI" id="CHEBI:29105"/>
        <label>2</label>
        <note>catalytic</note>
    </ligand>
</feature>
<keyword evidence="3 5" id="KW-0325">Glycoprotein</keyword>
<evidence type="ECO:0000256" key="6">
    <source>
        <dbReference type="PIRSR" id="PIRSR601548-2"/>
    </source>
</evidence>
<dbReference type="CDD" id="cd06461">
    <property type="entry name" value="M2_ACE"/>
    <property type="match status" value="1"/>
</dbReference>
<keyword evidence="2 8" id="KW-1015">Disulfide bond</keyword>
<dbReference type="SUPFAM" id="SSF55486">
    <property type="entry name" value="Metalloproteases ('zincins'), catalytic domain"/>
    <property type="match status" value="1"/>
</dbReference>
<keyword evidence="13" id="KW-1185">Reference proteome</keyword>
<dbReference type="EMBL" id="VIKR01000001">
    <property type="protein sequence ID" value="TQV77135.1"/>
    <property type="molecule type" value="Genomic_DNA"/>
</dbReference>
<feature type="binding site" evidence="7">
    <location>
        <position position="382"/>
    </location>
    <ligand>
        <name>Zn(2+)</name>
        <dbReference type="ChEBI" id="CHEBI:29105"/>
        <label>1</label>
        <note>catalytic</note>
    </ligand>
</feature>
<feature type="chain" id="PRO_5022212462" evidence="11">
    <location>
        <begin position="22"/>
        <end position="624"/>
    </location>
</feature>
<feature type="active site" description="Proton donor 1" evidence="4">
    <location>
        <position position="511"/>
    </location>
</feature>
<evidence type="ECO:0000256" key="9">
    <source>
        <dbReference type="PIRSR" id="PIRSR601548-6"/>
    </source>
</evidence>
<dbReference type="PANTHER" id="PTHR10514">
    <property type="entry name" value="ANGIOTENSIN-CONVERTING ENZYME"/>
    <property type="match status" value="1"/>
</dbReference>
<name>A0A545TIT8_9GAMM</name>
<dbReference type="Pfam" id="PF01401">
    <property type="entry name" value="Peptidase_M2"/>
    <property type="match status" value="1"/>
</dbReference>
<feature type="binding site" evidence="10">
    <location>
        <position position="386"/>
    </location>
    <ligand>
        <name>Zn(2+)</name>
        <dbReference type="ChEBI" id="CHEBI:29105"/>
        <label>2</label>
        <note>catalytic</note>
    </ligand>
</feature>
<evidence type="ECO:0000313" key="12">
    <source>
        <dbReference type="EMBL" id="TQV77135.1"/>
    </source>
</evidence>
<feature type="binding site" evidence="6">
    <location>
        <position position="520"/>
    </location>
    <ligand>
        <name>chloride</name>
        <dbReference type="ChEBI" id="CHEBI:17996"/>
        <label>1</label>
    </ligand>
</feature>
<feature type="disulfide bond" evidence="8">
    <location>
        <begin position="536"/>
        <end position="548"/>
    </location>
</feature>
<dbReference type="RefSeq" id="WP_142888495.1">
    <property type="nucleotide sequence ID" value="NZ_VIKR01000001.1"/>
</dbReference>
<dbReference type="AlphaFoldDB" id="A0A545TIT8"/>
<accession>A0A545TIT8</accession>
<evidence type="ECO:0000313" key="13">
    <source>
        <dbReference type="Proteomes" id="UP000317839"/>
    </source>
</evidence>
<dbReference type="GO" id="GO:0008237">
    <property type="term" value="F:metallopeptidase activity"/>
    <property type="evidence" value="ECO:0007669"/>
    <property type="project" value="InterPro"/>
</dbReference>
<evidence type="ECO:0000256" key="11">
    <source>
        <dbReference type="SAM" id="SignalP"/>
    </source>
</evidence>
<gene>
    <name evidence="12" type="ORF">FLL45_04070</name>
</gene>
<dbReference type="PANTHER" id="PTHR10514:SF27">
    <property type="entry name" value="ANGIOTENSIN-CONVERTING ENZYME"/>
    <property type="match status" value="1"/>
</dbReference>
<dbReference type="GO" id="GO:0008241">
    <property type="term" value="F:peptidyl-dipeptidase activity"/>
    <property type="evidence" value="ECO:0007669"/>
    <property type="project" value="InterPro"/>
</dbReference>
<feature type="glycosylation site" description="N-linked (GlcNAc...) asparagine; partial" evidence="5">
    <location>
        <position position="154"/>
    </location>
</feature>
<evidence type="ECO:0000256" key="7">
    <source>
        <dbReference type="PIRSR" id="PIRSR601548-3"/>
    </source>
</evidence>
<keyword evidence="7" id="KW-0479">Metal-binding</keyword>
<evidence type="ECO:0000256" key="10">
    <source>
        <dbReference type="PIRSR" id="PIRSR601548-8"/>
    </source>
</evidence>
<evidence type="ECO:0000256" key="4">
    <source>
        <dbReference type="PIRSR" id="PIRSR601548-1"/>
    </source>
</evidence>
<feature type="binding site" evidence="6">
    <location>
        <position position="223"/>
    </location>
    <ligand>
        <name>chloride</name>
        <dbReference type="ChEBI" id="CHEBI:17996"/>
        <label>1</label>
    </ligand>
</feature>
<feature type="binding site" evidence="7">
    <location>
        <position position="411"/>
    </location>
    <ligand>
        <name>Zn(2+)</name>
        <dbReference type="ChEBI" id="CHEBI:29105"/>
        <label>1</label>
        <note>catalytic</note>
    </ligand>
</feature>
<reference evidence="12 13" key="1">
    <citation type="submission" date="2019-06" db="EMBL/GenBank/DDBJ databases">
        <title>Draft genome of Aliikangiella marina GYP-15.</title>
        <authorList>
            <person name="Wang G."/>
        </authorList>
    </citation>
    <scope>NUCLEOTIDE SEQUENCE [LARGE SCALE GENOMIC DNA]</scope>
    <source>
        <strain evidence="12 13">GYP-15</strain>
    </source>
</reference>
<sequence length="624" mass="70109">MKISHSFRKVALSLCVAGALAACQPQTEKEQKPTQPKPPTASEAKAFVAEAEALLEENYEHLAKTYWVQANFVTSDTNSLVAKVSEEATKRGVALAMGAKKFNDVEVDYDTRRKLEFLKAGLTIPAPEDDAKTKELAEISAGMDAAYAKGCTENPNECYVLGQLSDTLASPDTSAQQKLDAWVNWRKVSPQMRLDYQRMVEIANEGSKELGYADTGALWRSKYDMEADDFAVEMDRVWGQVKPLYDSLQCHVRAKLNEKYGDEIVDPAGPIPAHLLGNMWAQSWGNVYQDVAPKSDVPATDLTARLAAKNYSEIEMVRTAENFFSSLGFQPLPDTFWTRSLFTKPQDRDVQCHASAWDFNKDDYRIKMCIKKNAEDFVVIHHELGHNYYQRAYNLKQPMLYRGSANDGFHEAIGDTVALSINDSYLKEIGLIDEVPAASGDLPYLMKMALDKVAFLPFGLLVDKWRWGVFNGEIPADKYNQGWWELREKYQGVKAPVARTEAHFDPGAKYHVPGNVPYTRYFLAHILQFQFHRELCKMAGVEGPLHRCSIYGNKEVGAKLNAMLEMGSSRPWQEALQTMTGSRDMDASAIIDYFAPLKTWLDEQNAERSCGWSKEPSAKTDTAS</sequence>
<feature type="active site" description="Proton donor 2" evidence="9">
    <location>
        <position position="511"/>
    </location>
</feature>
<protein>
    <submittedName>
        <fullName evidence="12">M2 family metallopeptidase</fullName>
    </submittedName>
</protein>
<feature type="disulfide bond" evidence="8">
    <location>
        <begin position="352"/>
        <end position="369"/>
    </location>
</feature>
<proteinExistence type="predicted"/>
<dbReference type="PRINTS" id="PR00791">
    <property type="entry name" value="PEPDIPTASEA"/>
</dbReference>
<feature type="active site" description="Proton acceptor 2" evidence="9">
    <location>
        <position position="383"/>
    </location>
</feature>
<feature type="signal peptide" evidence="11">
    <location>
        <begin position="1"/>
        <end position="21"/>
    </location>
</feature>
<feature type="active site" description="Proton acceptor 1" evidence="4">
    <location>
        <position position="383"/>
    </location>
</feature>
<feature type="binding site" evidence="10">
    <location>
        <position position="382"/>
    </location>
    <ligand>
        <name>Zn(2+)</name>
        <dbReference type="ChEBI" id="CHEBI:29105"/>
        <label>2</label>
        <note>catalytic</note>
    </ligand>
</feature>
<dbReference type="OrthoDB" id="5241329at2"/>
<keyword evidence="1 11" id="KW-0732">Signal</keyword>
<evidence type="ECO:0000256" key="3">
    <source>
        <dbReference type="ARBA" id="ARBA00023180"/>
    </source>
</evidence>
<evidence type="ECO:0000256" key="2">
    <source>
        <dbReference type="ARBA" id="ARBA00023157"/>
    </source>
</evidence>
<evidence type="ECO:0000256" key="5">
    <source>
        <dbReference type="PIRSR" id="PIRSR601548-10"/>
    </source>
</evidence>
<keyword evidence="7" id="KW-0862">Zinc</keyword>
<dbReference type="GO" id="GO:0016020">
    <property type="term" value="C:membrane"/>
    <property type="evidence" value="ECO:0007669"/>
    <property type="project" value="InterPro"/>
</dbReference>
<dbReference type="Gene3D" id="1.10.1370.30">
    <property type="match status" value="2"/>
</dbReference>
<dbReference type="PROSITE" id="PS52011">
    <property type="entry name" value="PEPTIDASE_M2"/>
    <property type="match status" value="1"/>
</dbReference>
<dbReference type="InterPro" id="IPR001548">
    <property type="entry name" value="Peptidase_M2"/>
</dbReference>
<evidence type="ECO:0000256" key="8">
    <source>
        <dbReference type="PIRSR" id="PIRSR601548-4"/>
    </source>
</evidence>
<dbReference type="FunFam" id="1.10.1370.30:FF:000005">
    <property type="entry name" value="Angiotensin-converting enzyme"/>
    <property type="match status" value="1"/>
</dbReference>
<dbReference type="GO" id="GO:0006508">
    <property type="term" value="P:proteolysis"/>
    <property type="evidence" value="ECO:0007669"/>
    <property type="project" value="InterPro"/>
</dbReference>